<feature type="coiled-coil region" evidence="3">
    <location>
        <begin position="248"/>
        <end position="332"/>
    </location>
</feature>
<reference evidence="9 10" key="1">
    <citation type="journal article" date="2008" name="Nature">
        <title>The Trichoplax genome and the nature of placozoans.</title>
        <authorList>
            <person name="Srivastava M."/>
            <person name="Begovic E."/>
            <person name="Chapman J."/>
            <person name="Putnam N.H."/>
            <person name="Hellsten U."/>
            <person name="Kawashima T."/>
            <person name="Kuo A."/>
            <person name="Mitros T."/>
            <person name="Salamov A."/>
            <person name="Carpenter M.L."/>
            <person name="Signorovitch A.Y."/>
            <person name="Moreno M.A."/>
            <person name="Kamm K."/>
            <person name="Grimwood J."/>
            <person name="Schmutz J."/>
            <person name="Shapiro H."/>
            <person name="Grigoriev I.V."/>
            <person name="Buss L.W."/>
            <person name="Schierwater B."/>
            <person name="Dellaporta S.L."/>
            <person name="Rokhsar D.S."/>
        </authorList>
    </citation>
    <scope>NUCLEOTIDE SEQUENCE [LARGE SCALE GENOMIC DNA]</scope>
    <source>
        <strain evidence="9 10">Grell-BS-1999</strain>
    </source>
</reference>
<evidence type="ECO:0000259" key="5">
    <source>
        <dbReference type="Pfam" id="PF15780"/>
    </source>
</evidence>
<dbReference type="KEGG" id="tad:TRIADDRAFT_57490"/>
<evidence type="ECO:0000256" key="3">
    <source>
        <dbReference type="SAM" id="Coils"/>
    </source>
</evidence>
<evidence type="ECO:0000259" key="8">
    <source>
        <dbReference type="Pfam" id="PF24798"/>
    </source>
</evidence>
<dbReference type="Gene3D" id="2.60.40.10">
    <property type="entry name" value="Immunoglobulins"/>
    <property type="match status" value="6"/>
</dbReference>
<feature type="compositionally biased region" description="Polar residues" evidence="4">
    <location>
        <begin position="1"/>
        <end position="15"/>
    </location>
</feature>
<name>B3RZK6_TRIAD</name>
<dbReference type="Proteomes" id="UP000009022">
    <property type="component" value="Unassembled WGS sequence"/>
</dbReference>
<dbReference type="PANTHER" id="PTHR22538:SF0">
    <property type="entry name" value="CILIA- AND FLAGELLA-ASSOCIATED PROTEIN 74"/>
    <property type="match status" value="1"/>
</dbReference>
<evidence type="ECO:0000313" key="9">
    <source>
        <dbReference type="EMBL" id="EDV24224.1"/>
    </source>
</evidence>
<dbReference type="Pfam" id="PF24798">
    <property type="entry name" value="Ig-CFAP74_4th"/>
    <property type="match status" value="1"/>
</dbReference>
<dbReference type="PhylomeDB" id="B3RZK6"/>
<evidence type="ECO:0000313" key="10">
    <source>
        <dbReference type="Proteomes" id="UP000009022"/>
    </source>
</evidence>
<keyword evidence="2" id="KW-0963">Cytoplasm</keyword>
<feature type="region of interest" description="Disordered" evidence="4">
    <location>
        <begin position="762"/>
        <end position="827"/>
    </location>
</feature>
<evidence type="ECO:0000256" key="2">
    <source>
        <dbReference type="ARBA" id="ARBA00022490"/>
    </source>
</evidence>
<keyword evidence="10" id="KW-1185">Reference proteome</keyword>
<dbReference type="InterPro" id="IPR031549">
    <property type="entry name" value="ASH"/>
</dbReference>
<evidence type="ECO:0000259" key="6">
    <source>
        <dbReference type="Pfam" id="PF24770"/>
    </source>
</evidence>
<comment type="subcellular location">
    <subcellularLocation>
        <location evidence="1">Cytoplasm</location>
    </subcellularLocation>
</comment>
<dbReference type="InterPro" id="IPR056306">
    <property type="entry name" value="Ig-CFAP74_2nd"/>
</dbReference>
<dbReference type="Pfam" id="PF24770">
    <property type="entry name" value="Ig-CFAP74_2"/>
    <property type="match status" value="2"/>
</dbReference>
<dbReference type="OMA" id="ENTMWHI"/>
<feature type="domain" description="CFAP74 fourth Ig-like" evidence="8">
    <location>
        <begin position="1081"/>
        <end position="1175"/>
    </location>
</feature>
<dbReference type="NCBIfam" id="NF012200">
    <property type="entry name" value="choice_anch_D"/>
    <property type="match status" value="1"/>
</dbReference>
<sequence length="1779" mass="200015">MSDTIQNEDQLMDSGNHNEFRLSSPDRDRKGDSPTTEKSTSTKSITRQSDNFNDEDLEDDGPGLEEILRELEDLDSDSNDEDEPIQQSKSFKISRQERIRMLALRQFLNKLDEDVERYDVQAAQLREEVKNCHDRLKAFSDECNAVADEIAELEERNNKAAIYRLQSHYTKLCVELSSEQEVETSISEELKRAELDLAKAQLERSKYVLLNEELEQQELILKTRKAEIATIRAHKEEDYGKAAVRYLKMQQRMEIVKAREDAERVKRTANDALENRKRAQTFLQETLARMKKEELKKENESRMLIQKRMNSVQSLKKRIEATRENMRAIHARDMQKAYNDHLKEQKERQFIRERGGNPDVEILRKQQLKKFDGDKKNFEAEREQRQVAIIEKLVKEEENIKKRQKRQPYLFKPKPIKVKPDQTKKQLKIISRLADELYNEPHDDDHDVSIQTQSSDEDEMKDVIDDANQAISPEIIDDKEAFAIPEFQGMWSQSADKRDDSKLYGHYYNSEQADAEDESQLLDQEQLGEKYTKMIQKQIVSGREFKGKAFSSNPEVIVFKDFSVGKTYKQVVQLTNVSYSINSVKFLDVSKQLKDFIEIKFNPPGYMSAGLTCKMMVIFTPKINENLEGELKFLAQTGPFTVPLKIYKKKCALKTNVERLDFGQLCVGEKKTMHLTLINDGALDTEYEITRIIEVPKSASPPGTIGRITTVITEQDPNKGKLALDYKGEPKPTSTFQKSISFRSLSQQSIKKDDKNYEAVGRKESTSLSVTEKLNQQAGIEDSTDAQKMGNDDKSNASTVAPDALPDDKDRSSPLSNTAAVTSEKQVTIKDDTSLAEKELLNDNQPPDLISIEDDKKSLLLSDITDKGDSLSQIESRASTGTVLSTHTVSEDSDVLAIDKNSALQIGEKFKGHINSFSSVEIELNFAPLVTGRATSDFQIAFTDPESVPIVVTAVGTGIDVAVWVKRQVIDLKVCMVDRLYQDSVIIQNRATSALRLRFDVPKPMQEHLEILPRHGIVQAESSFSAQLKFLPRRDIRETCKKYVDPISGEMDIPITIKVADQTRPVIFNVKGEVTVSDIEFSVEGVDFGYCTIHESVISTITIENKSSLPQSFGFIDLNDYISVQPGDGFGMLLPFEKLEIDIIFSPQKAGEYSFELTCKTTVDRKFKLPCKAVGVLPPLQLSSNVINFAATAINDVSISTIFVENTHLDKNQFTHPVPRIGNGPIADVGSTSFEFVVPDDCPVTISPNVGTVEPGQRIVAEVRFSPRLQGADIEAECQRITIARQETKRKEEERRAADLLRQEMEENAHKKKKKGAYNKRPISPKAQLKSTASVPSNITAKVNKQANTADKNLQGESIYNTLYLEILGTVVSPALIVISNNGDNVIDYGTVSVGESETRSVIIQNISDTTLKLYSTILDTAGPFEMINAMRVLSPGNSHTVSISFTPKENKEFLEVMNIVSSLSKLAIRLHGKGVAPSIQLSIPNHILDFGNLLTGDAIAETFKITNTSMLPVTFNIKQDSIYERNKTVKPLANLAIEKKFDDNTPIVGPANYSGLCVFDCSPVQGTIKPGGSKEITVIFSPDHPSKYYSDLVRIILFDSVKTYHLRLIGKAWPLTLYALGGDRIEPTTESLSTSTNADVEEDQKLVKKAHPILLIFKSWYGKNGYVPVNREIEIGCVRTVLQSTKKIGEFWFDDLHSASAKGFSVDPTRGGLDPGARRTIVFTWAPPISHNPNIPVEFDLTMTLKDYGTETYKIMLRANINIKHVSNLGVTVTSMCY</sequence>
<evidence type="ECO:0000256" key="4">
    <source>
        <dbReference type="SAM" id="MobiDB-lite"/>
    </source>
</evidence>
<feature type="coiled-coil region" evidence="3">
    <location>
        <begin position="380"/>
        <end position="407"/>
    </location>
</feature>
<feature type="domain" description="CFAP74 second Ig-like" evidence="6">
    <location>
        <begin position="821"/>
        <end position="961"/>
    </location>
</feature>
<dbReference type="CTD" id="6754962"/>
<feature type="region of interest" description="Disordered" evidence="4">
    <location>
        <begin position="1307"/>
        <end position="1335"/>
    </location>
</feature>
<feature type="coiled-coil region" evidence="3">
    <location>
        <begin position="108"/>
        <end position="156"/>
    </location>
</feature>
<feature type="domain" description="CFAP74 second Ig-like" evidence="6">
    <location>
        <begin position="657"/>
        <end position="776"/>
    </location>
</feature>
<dbReference type="PANTHER" id="PTHR22538">
    <property type="entry name" value="CILIA- AND FLAGELLA-ASSOCIATED PROTEIN 74"/>
    <property type="match status" value="1"/>
</dbReference>
<feature type="compositionally biased region" description="Low complexity" evidence="4">
    <location>
        <begin position="33"/>
        <end position="46"/>
    </location>
</feature>
<feature type="region of interest" description="Disordered" evidence="4">
    <location>
        <begin position="1"/>
        <end position="63"/>
    </location>
</feature>
<feature type="compositionally biased region" description="Acidic residues" evidence="4">
    <location>
        <begin position="52"/>
        <end position="63"/>
    </location>
</feature>
<dbReference type="GeneID" id="6754962"/>
<evidence type="ECO:0000259" key="7">
    <source>
        <dbReference type="Pfam" id="PF24778"/>
    </source>
</evidence>
<feature type="coiled-coil region" evidence="3">
    <location>
        <begin position="183"/>
        <end position="217"/>
    </location>
</feature>
<dbReference type="Pfam" id="PF24771">
    <property type="entry name" value="Ig_CFAP74_1st"/>
    <property type="match status" value="1"/>
</dbReference>
<dbReference type="GO" id="GO:0005737">
    <property type="term" value="C:cytoplasm"/>
    <property type="evidence" value="ECO:0007669"/>
    <property type="project" value="UniProtKB-SubCell"/>
</dbReference>
<dbReference type="InterPro" id="IPR056310">
    <property type="entry name" value="Ig-CFAP74_4th"/>
</dbReference>
<feature type="compositionally biased region" description="Basic and acidic residues" evidence="4">
    <location>
        <begin position="16"/>
        <end position="32"/>
    </location>
</feature>
<dbReference type="eggNOG" id="ENOG502QPUP">
    <property type="taxonomic scope" value="Eukaryota"/>
</dbReference>
<dbReference type="InterPro" id="IPR013783">
    <property type="entry name" value="Ig-like_fold"/>
</dbReference>
<evidence type="ECO:0000256" key="1">
    <source>
        <dbReference type="ARBA" id="ARBA00004496"/>
    </source>
</evidence>
<dbReference type="InterPro" id="IPR056307">
    <property type="entry name" value="Ig-CFAP74_3rd"/>
</dbReference>
<accession>B3RZK6</accession>
<organism evidence="9 10">
    <name type="scientific">Trichoplax adhaerens</name>
    <name type="common">Trichoplax reptans</name>
    <dbReference type="NCBI Taxonomy" id="10228"/>
    <lineage>
        <taxon>Eukaryota</taxon>
        <taxon>Metazoa</taxon>
        <taxon>Placozoa</taxon>
        <taxon>Uniplacotomia</taxon>
        <taxon>Trichoplacea</taxon>
        <taxon>Trichoplacidae</taxon>
        <taxon>Trichoplax</taxon>
    </lineage>
</organism>
<dbReference type="Pfam" id="PF15780">
    <property type="entry name" value="ASH"/>
    <property type="match status" value="1"/>
</dbReference>
<dbReference type="STRING" id="10228.B3RZK6"/>
<feature type="domain" description="Abnormal spindle-like microcephaly-associated protein ASH" evidence="5">
    <location>
        <begin position="1384"/>
        <end position="1463"/>
    </location>
</feature>
<dbReference type="OrthoDB" id="545169at2759"/>
<feature type="compositionally biased region" description="Polar residues" evidence="4">
    <location>
        <begin position="813"/>
        <end position="826"/>
    </location>
</feature>
<dbReference type="Pfam" id="PF24778">
    <property type="entry name" value="Ig-CFAP74_3rd"/>
    <property type="match status" value="1"/>
</dbReference>
<dbReference type="InParanoid" id="B3RZK6"/>
<dbReference type="RefSeq" id="XP_002113750.1">
    <property type="nucleotide sequence ID" value="XM_002113714.1"/>
</dbReference>
<gene>
    <name evidence="9" type="ORF">TRIADDRAFT_57490</name>
</gene>
<protein>
    <submittedName>
        <fullName evidence="9">Uncharacterized protein</fullName>
    </submittedName>
</protein>
<dbReference type="HOGENOM" id="CLU_243984_0_0_1"/>
<keyword evidence="3" id="KW-0175">Coiled coil</keyword>
<feature type="compositionally biased region" description="Polar residues" evidence="4">
    <location>
        <begin position="766"/>
        <end position="778"/>
    </location>
</feature>
<proteinExistence type="predicted"/>
<feature type="domain" description="CFAP74 third Ig-like" evidence="7">
    <location>
        <begin position="963"/>
        <end position="1075"/>
    </location>
</feature>
<dbReference type="EMBL" id="DS985246">
    <property type="protein sequence ID" value="EDV24224.1"/>
    <property type="molecule type" value="Genomic_DNA"/>
</dbReference>